<dbReference type="AlphaFoldDB" id="A0A024Q9L5"/>
<keyword evidence="1" id="KW-0472">Membrane</keyword>
<dbReference type="RefSeq" id="WP_038243118.1">
    <property type="nucleotide sequence ID" value="NZ_CABKTK010000001.1"/>
</dbReference>
<feature type="transmembrane region" description="Helical" evidence="1">
    <location>
        <begin position="89"/>
        <end position="122"/>
    </location>
</feature>
<protein>
    <submittedName>
        <fullName evidence="2">Uncharacterized protein</fullName>
    </submittedName>
</protein>
<evidence type="ECO:0000313" key="3">
    <source>
        <dbReference type="Proteomes" id="UP000028875"/>
    </source>
</evidence>
<dbReference type="Proteomes" id="UP000028875">
    <property type="component" value="Unassembled WGS sequence"/>
</dbReference>
<proteinExistence type="predicted"/>
<dbReference type="OrthoDB" id="2388713at2"/>
<name>A0A024Q9L5_9BACI</name>
<reference evidence="2 3" key="1">
    <citation type="submission" date="2014-03" db="EMBL/GenBank/DDBJ databases">
        <authorList>
            <person name="Urmite Genomes U."/>
        </authorList>
    </citation>
    <scope>NUCLEOTIDE SEQUENCE [LARGE SCALE GENOMIC DNA]</scope>
    <source>
        <strain evidence="2 3">Vm-5</strain>
    </source>
</reference>
<keyword evidence="1" id="KW-0812">Transmembrane</keyword>
<feature type="transmembrane region" description="Helical" evidence="1">
    <location>
        <begin position="58"/>
        <end position="77"/>
    </location>
</feature>
<feature type="transmembrane region" description="Helical" evidence="1">
    <location>
        <begin position="203"/>
        <end position="227"/>
    </location>
</feature>
<accession>A0A024Q9L5</accession>
<dbReference type="EMBL" id="CCDP010000001">
    <property type="protein sequence ID" value="CDQ39179.1"/>
    <property type="molecule type" value="Genomic_DNA"/>
</dbReference>
<keyword evidence="3" id="KW-1185">Reference proteome</keyword>
<evidence type="ECO:0000313" key="2">
    <source>
        <dbReference type="EMBL" id="CDQ39179.1"/>
    </source>
</evidence>
<sequence>MRQHLNKTVIRELYKEWLKWSIWLFAIIIILRVLHWIGDYFGEVEPAIDHFMYFMNESSPIFMLVVGIMMVFTFLRYYTEHGLTRRTYFIGGAIASLMITITIGVISMLLPVIEGIVLSLFGIHYPEHLQFHSFGYWISYFLLFIITSWLYYIIGWFIGHVFYRYNWWKGIFASFFGFVLVMLENVINGETVTVYGVHFEGLSLSIFTSIIILLLLSAGMLVINYRLVKDIQVKMK</sequence>
<dbReference type="eggNOG" id="ENOG5033FNA">
    <property type="taxonomic scope" value="Bacteria"/>
</dbReference>
<feature type="transmembrane region" description="Helical" evidence="1">
    <location>
        <begin position="20"/>
        <end position="38"/>
    </location>
</feature>
<gene>
    <name evidence="2" type="ORF">BN990_01464</name>
</gene>
<dbReference type="STRING" id="1462526.BN990_01464"/>
<organism evidence="2 3">
    <name type="scientific">Virgibacillus massiliensis</name>
    <dbReference type="NCBI Taxonomy" id="1462526"/>
    <lineage>
        <taxon>Bacteria</taxon>
        <taxon>Bacillati</taxon>
        <taxon>Bacillota</taxon>
        <taxon>Bacilli</taxon>
        <taxon>Bacillales</taxon>
        <taxon>Bacillaceae</taxon>
        <taxon>Virgibacillus</taxon>
    </lineage>
</organism>
<keyword evidence="1" id="KW-1133">Transmembrane helix</keyword>
<feature type="transmembrane region" description="Helical" evidence="1">
    <location>
        <begin position="134"/>
        <end position="154"/>
    </location>
</feature>
<comment type="caution">
    <text evidence="2">The sequence shown here is derived from an EMBL/GenBank/DDBJ whole genome shotgun (WGS) entry which is preliminary data.</text>
</comment>
<feature type="transmembrane region" description="Helical" evidence="1">
    <location>
        <begin position="166"/>
        <end position="183"/>
    </location>
</feature>
<evidence type="ECO:0000256" key="1">
    <source>
        <dbReference type="SAM" id="Phobius"/>
    </source>
</evidence>
<reference evidence="3" key="2">
    <citation type="submission" date="2014-05" db="EMBL/GenBank/DDBJ databases">
        <title>Draft genome sequence of Virgibacillus massiliensis Vm-5.</title>
        <authorList>
            <person name="Khelaifia S."/>
            <person name="Croce O."/>
            <person name="Lagier J.C."/>
            <person name="Raoult D."/>
        </authorList>
    </citation>
    <scope>NUCLEOTIDE SEQUENCE [LARGE SCALE GENOMIC DNA]</scope>
    <source>
        <strain evidence="3">Vm-5</strain>
    </source>
</reference>